<comment type="caution">
    <text evidence="2">The sequence shown here is derived from an EMBL/GenBank/DDBJ whole genome shotgun (WGS) entry which is preliminary data.</text>
</comment>
<dbReference type="EMBL" id="JAAIUW010000005">
    <property type="protein sequence ID" value="KAF7829499.1"/>
    <property type="molecule type" value="Genomic_DNA"/>
</dbReference>
<keyword evidence="3" id="KW-1185">Reference proteome</keyword>
<evidence type="ECO:0000313" key="3">
    <source>
        <dbReference type="Proteomes" id="UP000634136"/>
    </source>
</evidence>
<dbReference type="GO" id="GO:0009733">
    <property type="term" value="P:response to auxin"/>
    <property type="evidence" value="ECO:0007669"/>
    <property type="project" value="InterPro"/>
</dbReference>
<name>A0A834U3D3_9FABA</name>
<dbReference type="AlphaFoldDB" id="A0A834U3D3"/>
<protein>
    <submittedName>
        <fullName evidence="2">Auxin-responsive protein SAUR64-like</fullName>
    </submittedName>
</protein>
<accession>A0A834U3D3</accession>
<evidence type="ECO:0000256" key="1">
    <source>
        <dbReference type="ARBA" id="ARBA00006974"/>
    </source>
</evidence>
<dbReference type="PANTHER" id="PTHR31175:SF120">
    <property type="entry name" value="OS09G0547100 PROTEIN"/>
    <property type="match status" value="1"/>
</dbReference>
<proteinExistence type="inferred from homology"/>
<gene>
    <name evidence="2" type="ORF">G2W53_011832</name>
</gene>
<dbReference type="OrthoDB" id="1936278at2759"/>
<reference evidence="2" key="1">
    <citation type="submission" date="2020-09" db="EMBL/GenBank/DDBJ databases">
        <title>Genome-Enabled Discovery of Anthraquinone Biosynthesis in Senna tora.</title>
        <authorList>
            <person name="Kang S.-H."/>
            <person name="Pandey R.P."/>
            <person name="Lee C.-M."/>
            <person name="Sim J.-S."/>
            <person name="Jeong J.-T."/>
            <person name="Choi B.-S."/>
            <person name="Jung M."/>
            <person name="Ginzburg D."/>
            <person name="Zhao K."/>
            <person name="Won S.Y."/>
            <person name="Oh T.-J."/>
            <person name="Yu Y."/>
            <person name="Kim N.-H."/>
            <person name="Lee O.R."/>
            <person name="Lee T.-H."/>
            <person name="Bashyal P."/>
            <person name="Kim T.-S."/>
            <person name="Lee W.-H."/>
            <person name="Kawkins C."/>
            <person name="Kim C.-K."/>
            <person name="Kim J.S."/>
            <person name="Ahn B.O."/>
            <person name="Rhee S.Y."/>
            <person name="Sohng J.K."/>
        </authorList>
    </citation>
    <scope>NUCLEOTIDE SEQUENCE</scope>
    <source>
        <tissue evidence="2">Leaf</tissue>
    </source>
</reference>
<dbReference type="Proteomes" id="UP000634136">
    <property type="component" value="Unassembled WGS sequence"/>
</dbReference>
<dbReference type="PANTHER" id="PTHR31175">
    <property type="entry name" value="AUXIN-RESPONSIVE FAMILY PROTEIN"/>
    <property type="match status" value="1"/>
</dbReference>
<comment type="similarity">
    <text evidence="1">Belongs to the ARG7 family.</text>
</comment>
<dbReference type="Pfam" id="PF02519">
    <property type="entry name" value="Auxin_inducible"/>
    <property type="match status" value="1"/>
</dbReference>
<organism evidence="2 3">
    <name type="scientific">Senna tora</name>
    <dbReference type="NCBI Taxonomy" id="362788"/>
    <lineage>
        <taxon>Eukaryota</taxon>
        <taxon>Viridiplantae</taxon>
        <taxon>Streptophyta</taxon>
        <taxon>Embryophyta</taxon>
        <taxon>Tracheophyta</taxon>
        <taxon>Spermatophyta</taxon>
        <taxon>Magnoliopsida</taxon>
        <taxon>eudicotyledons</taxon>
        <taxon>Gunneridae</taxon>
        <taxon>Pentapetalae</taxon>
        <taxon>rosids</taxon>
        <taxon>fabids</taxon>
        <taxon>Fabales</taxon>
        <taxon>Fabaceae</taxon>
        <taxon>Caesalpinioideae</taxon>
        <taxon>Cassia clade</taxon>
        <taxon>Senna</taxon>
    </lineage>
</organism>
<sequence length="92" mass="10807">MMMRHKLHYNNKVADKGHFVVYSIDKVRFVIPLSYLRTDLFKELFRLSEQEFGLPTDAPITFPCDASFLQYLLSLLQYDVSFDLLPLQTKTS</sequence>
<evidence type="ECO:0000313" key="2">
    <source>
        <dbReference type="EMBL" id="KAF7829499.1"/>
    </source>
</evidence>
<dbReference type="InterPro" id="IPR003676">
    <property type="entry name" value="SAUR_fam"/>
</dbReference>